<keyword evidence="5" id="KW-1185">Reference proteome</keyword>
<dbReference type="PROSITE" id="PS51123">
    <property type="entry name" value="OMPA_2"/>
    <property type="match status" value="1"/>
</dbReference>
<dbReference type="InterPro" id="IPR006665">
    <property type="entry name" value="OmpA-like"/>
</dbReference>
<protein>
    <submittedName>
        <fullName evidence="4">Outer membrane beta-barrel protein</fullName>
    </submittedName>
</protein>
<sequence length="664" mass="73679">MNTGSRHAWSRSKLTLTSIALSTLLITGIQAQTQAQYTPFTNPSWWFGAAAGANFNFYNGSTQKLNAQQRPPVAFHEGDGIGLFAAPLIEYRPLESRWGLMLQTGYDSRRGTFEQQITPCDCPVDLSTKLSYITVEPSLRFAPFKTSGFYLMGGPRLAFNVKKEFRYELGINPAYPDQEKNPVVNGNLSDVKQTLLSMQVGAGYDIPLNSQDNRNQFILSPFVTYQPYFGQSPRSIETMTVNTLRVGAALKFGRGKPNTTAATSDVQFSVNSPTNIAADRRVRETFPLRNYVFFNQGSTAIPDRYVLLEKSQVKDFKEDQLEVFTPKSLSGRSEREMTVYYNVLNILGDRLGKNPSASITLVGSSENGPQEGKVMAETVKSYLVNIFGIEASRISIEGRSKPKLPSEQPGGTKELELLREGDRRVSIESNSPALLMEFQSGPEAALKPVEIKAIQEAPLDSYVTFTAVGSDKAYTSWSMEITDDKGTIQNFGPYMQDSVSIPGKSILGERPKGTYLVTMLGTKADGSIEKREATVNMALWTPAKDEEGQRYSVLYEFNDSKAISTYEKYLTEIVTPKIPQGGKVIIHGHTDIIGDETKNRNLSLARANDVKRIIENSLAKAGRKDVTFEVQGFGEDLNLAPFNNKLPEERFYNRTVIIDIISGK</sequence>
<dbReference type="InterPro" id="IPR036737">
    <property type="entry name" value="OmpA-like_sf"/>
</dbReference>
<evidence type="ECO:0000313" key="4">
    <source>
        <dbReference type="EMBL" id="MFD1186695.1"/>
    </source>
</evidence>
<keyword evidence="1" id="KW-0472">Membrane</keyword>
<dbReference type="EMBL" id="JBHTLD010000086">
    <property type="protein sequence ID" value="MFD1186695.1"/>
    <property type="molecule type" value="Genomic_DNA"/>
</dbReference>
<dbReference type="RefSeq" id="WP_377527175.1">
    <property type="nucleotide sequence ID" value="NZ_JBHTLD010000086.1"/>
</dbReference>
<dbReference type="InterPro" id="IPR050330">
    <property type="entry name" value="Bact_OuterMem_StrucFunc"/>
</dbReference>
<gene>
    <name evidence="4" type="ORF">ACFQ2O_10805</name>
</gene>
<dbReference type="PANTHER" id="PTHR30329">
    <property type="entry name" value="STATOR ELEMENT OF FLAGELLAR MOTOR COMPLEX"/>
    <property type="match status" value="1"/>
</dbReference>
<dbReference type="InterPro" id="IPR025665">
    <property type="entry name" value="Beta-barrel_OMP_2"/>
</dbReference>
<evidence type="ECO:0000313" key="5">
    <source>
        <dbReference type="Proteomes" id="UP001597094"/>
    </source>
</evidence>
<organism evidence="4 5">
    <name type="scientific">Pontibacter rugosus</name>
    <dbReference type="NCBI Taxonomy" id="1745966"/>
    <lineage>
        <taxon>Bacteria</taxon>
        <taxon>Pseudomonadati</taxon>
        <taxon>Bacteroidota</taxon>
        <taxon>Cytophagia</taxon>
        <taxon>Cytophagales</taxon>
        <taxon>Hymenobacteraceae</taxon>
        <taxon>Pontibacter</taxon>
    </lineage>
</organism>
<reference evidence="5" key="1">
    <citation type="journal article" date="2019" name="Int. J. Syst. Evol. Microbiol.">
        <title>The Global Catalogue of Microorganisms (GCM) 10K type strain sequencing project: providing services to taxonomists for standard genome sequencing and annotation.</title>
        <authorList>
            <consortium name="The Broad Institute Genomics Platform"/>
            <consortium name="The Broad Institute Genome Sequencing Center for Infectious Disease"/>
            <person name="Wu L."/>
            <person name="Ma J."/>
        </authorList>
    </citation>
    <scope>NUCLEOTIDE SEQUENCE [LARGE SCALE GENOMIC DNA]</scope>
    <source>
        <strain evidence="5">JCM 31319</strain>
    </source>
</reference>
<name>A0ABW3ST48_9BACT</name>
<feature type="chain" id="PRO_5045811516" evidence="2">
    <location>
        <begin position="32"/>
        <end position="664"/>
    </location>
</feature>
<proteinExistence type="predicted"/>
<dbReference type="Pfam" id="PF13568">
    <property type="entry name" value="OMP_b-brl_2"/>
    <property type="match status" value="1"/>
</dbReference>
<feature type="signal peptide" evidence="2">
    <location>
        <begin position="1"/>
        <end position="31"/>
    </location>
</feature>
<evidence type="ECO:0000256" key="1">
    <source>
        <dbReference type="PROSITE-ProRule" id="PRU00473"/>
    </source>
</evidence>
<dbReference type="SUPFAM" id="SSF103088">
    <property type="entry name" value="OmpA-like"/>
    <property type="match status" value="1"/>
</dbReference>
<dbReference type="PANTHER" id="PTHR30329:SF20">
    <property type="entry name" value="EXPORTED PROTEIN"/>
    <property type="match status" value="1"/>
</dbReference>
<evidence type="ECO:0000259" key="3">
    <source>
        <dbReference type="PROSITE" id="PS51123"/>
    </source>
</evidence>
<dbReference type="Gene3D" id="3.30.1330.60">
    <property type="entry name" value="OmpA-like domain"/>
    <property type="match status" value="1"/>
</dbReference>
<accession>A0ABW3ST48</accession>
<comment type="caution">
    <text evidence="4">The sequence shown here is derived from an EMBL/GenBank/DDBJ whole genome shotgun (WGS) entry which is preliminary data.</text>
</comment>
<keyword evidence="2" id="KW-0732">Signal</keyword>
<feature type="domain" description="OmpA-like" evidence="3">
    <location>
        <begin position="542"/>
        <end position="664"/>
    </location>
</feature>
<dbReference type="Proteomes" id="UP001597094">
    <property type="component" value="Unassembled WGS sequence"/>
</dbReference>
<evidence type="ECO:0000256" key="2">
    <source>
        <dbReference type="SAM" id="SignalP"/>
    </source>
</evidence>